<evidence type="ECO:0000313" key="2">
    <source>
        <dbReference type="Proteomes" id="UP000253834"/>
    </source>
</evidence>
<dbReference type="Proteomes" id="UP000253834">
    <property type="component" value="Chromosome"/>
</dbReference>
<name>A0AA86LVB0_PRIMG</name>
<sequence>MTKTENVMNRWYTSILGVNVDYDKLNWNEQQRLDRLVERQLELDGIKAKEAFSNMSPNEQRKRSLEARMFELAFEPTRGKELRDVDNATLEKVLRDLKKLVKQ</sequence>
<protein>
    <submittedName>
        <fullName evidence="1">Uncharacterized protein</fullName>
    </submittedName>
</protein>
<evidence type="ECO:0000313" key="1">
    <source>
        <dbReference type="EMBL" id="AXI31455.1"/>
    </source>
</evidence>
<accession>A0AA86LVB0</accession>
<organism evidence="1 2">
    <name type="scientific">Priestia megaterium</name>
    <name type="common">Bacillus megaterium</name>
    <dbReference type="NCBI Taxonomy" id="1404"/>
    <lineage>
        <taxon>Bacteria</taxon>
        <taxon>Bacillati</taxon>
        <taxon>Bacillota</taxon>
        <taxon>Bacilli</taxon>
        <taxon>Bacillales</taxon>
        <taxon>Bacillaceae</taxon>
        <taxon>Priestia</taxon>
    </lineage>
</organism>
<reference evidence="1 2" key="1">
    <citation type="submission" date="2017-07" db="EMBL/GenBank/DDBJ databases">
        <title>Isolation and development of strain Bacillus megaterium SR7 for enhanced growth and metabolite production under supercritical carbon dioxide.</title>
        <authorList>
            <person name="Freedman A.J.E."/>
            <person name="Peet K.C."/>
            <person name="Boock J.T."/>
            <person name="Penn K."/>
            <person name="Prather K.L.J."/>
            <person name="Thompson J.R."/>
        </authorList>
    </citation>
    <scope>NUCLEOTIDE SEQUENCE [LARGE SCALE GENOMIC DNA]</scope>
    <source>
        <strain evidence="1 2">SR7</strain>
    </source>
</reference>
<dbReference type="RefSeq" id="WP_114896785.1">
    <property type="nucleotide sequence ID" value="NZ_CP022674.1"/>
</dbReference>
<proteinExistence type="predicted"/>
<gene>
    <name evidence="1" type="ORF">CIB87_21315</name>
</gene>
<dbReference type="EMBL" id="CP022674">
    <property type="protein sequence ID" value="AXI31455.1"/>
    <property type="molecule type" value="Genomic_DNA"/>
</dbReference>
<dbReference type="AlphaFoldDB" id="A0AA86LVB0"/>